<feature type="transmembrane region" description="Helical" evidence="7">
    <location>
        <begin position="20"/>
        <end position="39"/>
    </location>
</feature>
<name>A0AAU9SZR2_THLAR</name>
<keyword evidence="3 7" id="KW-0812">Transmembrane</keyword>
<evidence type="ECO:0000256" key="2">
    <source>
        <dbReference type="ARBA" id="ARBA00009950"/>
    </source>
</evidence>
<evidence type="ECO:0000256" key="6">
    <source>
        <dbReference type="ARBA" id="ARBA00023136"/>
    </source>
</evidence>
<sequence length="223" mass="25884">MANQGAKKRKDENARHMAKLRRIIIACNVVYVIVRMLIFHSSFTWKHWIGLVVTSLGYAIPYKFLDSMAKPSVTDDGELIDGGFDMSTGGVCGYILARCALHHLLRAACIDHLWKVLVHVSSGRPFFIWKKKKNLNTPLRQTIHCSVDDAIIWFYLVFFRFLHLERTRLLDLLEDSCLKAQREVKRMRKLAKRGRRWREKLLEGKPSGQEPDECLNIIIFSKT</sequence>
<dbReference type="GO" id="GO:0005773">
    <property type="term" value="C:vacuole"/>
    <property type="evidence" value="ECO:0007669"/>
    <property type="project" value="GOC"/>
</dbReference>
<protein>
    <submittedName>
        <fullName evidence="8">Uncharacterized protein</fullName>
    </submittedName>
</protein>
<keyword evidence="6 7" id="KW-0472">Membrane</keyword>
<evidence type="ECO:0000256" key="3">
    <source>
        <dbReference type="ARBA" id="ARBA00022692"/>
    </source>
</evidence>
<dbReference type="InterPro" id="IPR008506">
    <property type="entry name" value="SND2/TMEM208"/>
</dbReference>
<keyword evidence="5 7" id="KW-1133">Transmembrane helix</keyword>
<evidence type="ECO:0000256" key="4">
    <source>
        <dbReference type="ARBA" id="ARBA00022824"/>
    </source>
</evidence>
<proteinExistence type="inferred from homology"/>
<comment type="similarity">
    <text evidence="2">Belongs to the TMEM208 family.</text>
</comment>
<dbReference type="PANTHER" id="PTHR13505">
    <property type="entry name" value="TRANSMEMBRANE PROTEIN 208"/>
    <property type="match status" value="1"/>
</dbReference>
<keyword evidence="4" id="KW-0256">Endoplasmic reticulum</keyword>
<dbReference type="EMBL" id="OU466863">
    <property type="protein sequence ID" value="CAH2077457.1"/>
    <property type="molecule type" value="Genomic_DNA"/>
</dbReference>
<evidence type="ECO:0000313" key="8">
    <source>
        <dbReference type="EMBL" id="CAH2077457.1"/>
    </source>
</evidence>
<evidence type="ECO:0000256" key="7">
    <source>
        <dbReference type="SAM" id="Phobius"/>
    </source>
</evidence>
<dbReference type="PANTHER" id="PTHR13505:SF7">
    <property type="entry name" value="TRANSMEMBRANE PROTEIN 208"/>
    <property type="match status" value="1"/>
</dbReference>
<comment type="subcellular location">
    <subcellularLocation>
        <location evidence="1">Endoplasmic reticulum membrane</location>
        <topology evidence="1">Multi-pass membrane protein</topology>
    </subcellularLocation>
</comment>
<evidence type="ECO:0000256" key="1">
    <source>
        <dbReference type="ARBA" id="ARBA00004477"/>
    </source>
</evidence>
<gene>
    <name evidence="8" type="ORF">TAV2_LOCUS24352</name>
</gene>
<dbReference type="GO" id="GO:0006624">
    <property type="term" value="P:vacuolar protein processing"/>
    <property type="evidence" value="ECO:0007669"/>
    <property type="project" value="TreeGrafter"/>
</dbReference>
<dbReference type="Pfam" id="PF05620">
    <property type="entry name" value="TMEM208_SND2"/>
    <property type="match status" value="1"/>
</dbReference>
<accession>A0AAU9SZR2</accession>
<reference evidence="8 9" key="1">
    <citation type="submission" date="2022-03" db="EMBL/GenBank/DDBJ databases">
        <authorList>
            <person name="Nunn A."/>
            <person name="Chopra R."/>
            <person name="Nunn A."/>
            <person name="Contreras Garrido A."/>
        </authorList>
    </citation>
    <scope>NUCLEOTIDE SEQUENCE [LARGE SCALE GENOMIC DNA]</scope>
</reference>
<organism evidence="8 9">
    <name type="scientific">Thlaspi arvense</name>
    <name type="common">Field penny-cress</name>
    <dbReference type="NCBI Taxonomy" id="13288"/>
    <lineage>
        <taxon>Eukaryota</taxon>
        <taxon>Viridiplantae</taxon>
        <taxon>Streptophyta</taxon>
        <taxon>Embryophyta</taxon>
        <taxon>Tracheophyta</taxon>
        <taxon>Spermatophyta</taxon>
        <taxon>Magnoliopsida</taxon>
        <taxon>eudicotyledons</taxon>
        <taxon>Gunneridae</taxon>
        <taxon>Pentapetalae</taxon>
        <taxon>rosids</taxon>
        <taxon>malvids</taxon>
        <taxon>Brassicales</taxon>
        <taxon>Brassicaceae</taxon>
        <taxon>Thlaspideae</taxon>
        <taxon>Thlaspi</taxon>
    </lineage>
</organism>
<dbReference type="AlphaFoldDB" id="A0AAU9SZR2"/>
<dbReference type="Proteomes" id="UP000836841">
    <property type="component" value="Chromosome 7"/>
</dbReference>
<dbReference type="GO" id="GO:0005789">
    <property type="term" value="C:endoplasmic reticulum membrane"/>
    <property type="evidence" value="ECO:0007669"/>
    <property type="project" value="UniProtKB-SubCell"/>
</dbReference>
<keyword evidence="9" id="KW-1185">Reference proteome</keyword>
<evidence type="ECO:0000313" key="9">
    <source>
        <dbReference type="Proteomes" id="UP000836841"/>
    </source>
</evidence>
<evidence type="ECO:0000256" key="5">
    <source>
        <dbReference type="ARBA" id="ARBA00022989"/>
    </source>
</evidence>